<dbReference type="InterPro" id="IPR052073">
    <property type="entry name" value="Amide_Lactam_Regulators"/>
</dbReference>
<dbReference type="CDD" id="cd00567">
    <property type="entry name" value="ACAD"/>
    <property type="match status" value="1"/>
</dbReference>
<dbReference type="Pfam" id="PF00172">
    <property type="entry name" value="Zn_clus"/>
    <property type="match status" value="1"/>
</dbReference>
<dbReference type="Gene3D" id="4.10.240.10">
    <property type="entry name" value="Zn(2)-C6 fungal-type DNA-binding domain"/>
    <property type="match status" value="1"/>
</dbReference>
<evidence type="ECO:0000256" key="5">
    <source>
        <dbReference type="ARBA" id="ARBA00022827"/>
    </source>
</evidence>
<feature type="compositionally biased region" description="Basic residues" evidence="11">
    <location>
        <begin position="463"/>
        <end position="473"/>
    </location>
</feature>
<keyword evidence="6" id="KW-0862">Zinc</keyword>
<dbReference type="FunFam" id="1.20.140.10:FF:000012">
    <property type="entry name" value="Acyl-CoA dehydrogenase fadE12"/>
    <property type="match status" value="1"/>
</dbReference>
<evidence type="ECO:0000256" key="11">
    <source>
        <dbReference type="SAM" id="MobiDB-lite"/>
    </source>
</evidence>
<name>A0A9Q0BDC0_9HYPO</name>
<evidence type="ECO:0000256" key="10">
    <source>
        <dbReference type="ARBA" id="ARBA00023242"/>
    </source>
</evidence>
<evidence type="ECO:0000313" key="14">
    <source>
        <dbReference type="Proteomes" id="UP001055219"/>
    </source>
</evidence>
<evidence type="ECO:0000256" key="1">
    <source>
        <dbReference type="ARBA" id="ARBA00001974"/>
    </source>
</evidence>
<dbReference type="InterPro" id="IPR037069">
    <property type="entry name" value="AcylCoA_DH/ox_N_sf"/>
</dbReference>
<evidence type="ECO:0000256" key="9">
    <source>
        <dbReference type="ARBA" id="ARBA00023163"/>
    </source>
</evidence>
<dbReference type="Gene3D" id="1.20.140.10">
    <property type="entry name" value="Butyryl-CoA Dehydrogenase, subunit A, domain 3"/>
    <property type="match status" value="1"/>
</dbReference>
<comment type="cofactor">
    <cofactor evidence="1">
        <name>FAD</name>
        <dbReference type="ChEBI" id="CHEBI:57692"/>
    </cofactor>
</comment>
<comment type="caution">
    <text evidence="13">The sequence shown here is derived from an EMBL/GenBank/DDBJ whole genome shotgun (WGS) entry which is preliminary data.</text>
</comment>
<keyword evidence="7" id="KW-0805">Transcription regulation</keyword>
<evidence type="ECO:0000256" key="4">
    <source>
        <dbReference type="ARBA" id="ARBA00022723"/>
    </source>
</evidence>
<dbReference type="GO" id="GO:0008270">
    <property type="term" value="F:zinc ion binding"/>
    <property type="evidence" value="ECO:0007669"/>
    <property type="project" value="InterPro"/>
</dbReference>
<dbReference type="PROSITE" id="PS50048">
    <property type="entry name" value="ZN2_CY6_FUNGAL_2"/>
    <property type="match status" value="1"/>
</dbReference>
<dbReference type="SMART" id="SM00066">
    <property type="entry name" value="GAL4"/>
    <property type="match status" value="1"/>
</dbReference>
<dbReference type="EMBL" id="JAGIXG020000029">
    <property type="protein sequence ID" value="KAI6780666.1"/>
    <property type="molecule type" value="Genomic_DNA"/>
</dbReference>
<accession>A0A9Q0BDC0</accession>
<dbReference type="InterPro" id="IPR036250">
    <property type="entry name" value="AcylCo_DH-like_C"/>
</dbReference>
<dbReference type="InterPro" id="IPR007219">
    <property type="entry name" value="XnlR_reg_dom"/>
</dbReference>
<reference evidence="13" key="1">
    <citation type="journal article" date="2021" name="J Fungi (Basel)">
        <title>Genomic and Metabolomic Analyses of the Marine Fungus Emericellopsis cladophorae: Insights into Saltwater Adaptability Mechanisms and Its Biosynthetic Potential.</title>
        <authorList>
            <person name="Goncalves M.F.M."/>
            <person name="Hilario S."/>
            <person name="Van de Peer Y."/>
            <person name="Esteves A.C."/>
            <person name="Alves A."/>
        </authorList>
    </citation>
    <scope>NUCLEOTIDE SEQUENCE</scope>
    <source>
        <strain evidence="13">MUM 19.33</strain>
    </source>
</reference>
<dbReference type="Proteomes" id="UP001055219">
    <property type="component" value="Unassembled WGS sequence"/>
</dbReference>
<organism evidence="13 14">
    <name type="scientific">Emericellopsis cladophorae</name>
    <dbReference type="NCBI Taxonomy" id="2686198"/>
    <lineage>
        <taxon>Eukaryota</taxon>
        <taxon>Fungi</taxon>
        <taxon>Dikarya</taxon>
        <taxon>Ascomycota</taxon>
        <taxon>Pezizomycotina</taxon>
        <taxon>Sordariomycetes</taxon>
        <taxon>Hypocreomycetidae</taxon>
        <taxon>Hypocreales</taxon>
        <taxon>Bionectriaceae</taxon>
        <taxon>Emericellopsis</taxon>
    </lineage>
</organism>
<dbReference type="FunFam" id="2.40.110.10:FF:000014">
    <property type="entry name" value="Probable acyl-CoA dehydrogenase"/>
    <property type="match status" value="1"/>
</dbReference>
<dbReference type="FunFam" id="1.10.540.10:FF:000027">
    <property type="entry name" value="Putative acyl-CoA dehydrogenase"/>
    <property type="match status" value="1"/>
</dbReference>
<dbReference type="RefSeq" id="XP_051361522.1">
    <property type="nucleotide sequence ID" value="XM_051507223.1"/>
</dbReference>
<protein>
    <submittedName>
        <fullName evidence="13">Acyl-CoA dehydrogenase</fullName>
    </submittedName>
</protein>
<evidence type="ECO:0000259" key="12">
    <source>
        <dbReference type="PROSITE" id="PS50048"/>
    </source>
</evidence>
<evidence type="ECO:0000256" key="8">
    <source>
        <dbReference type="ARBA" id="ARBA00023125"/>
    </source>
</evidence>
<sequence>METSAFTETQLDVREAITSVCSQFPSTYWQERDQSQTDPSDFHAALAQGGWLGIALPEVFGGSGLGISEATMMMQTITESGAGMAGAQSIHANVYATQPLAKFGSKEQVEEAIPRIISGEWRVCFGVTEPNSGLDTLRLSTAARKVDDKTYAVTGQKIWITCAQVARKMMLLARTTPLEDVKKPSEGLSLFCIDLDRERAGLDMKKIQKMGGRAVDANEVFFDNYKIPSSSLIGEEGKGFKLILHGMNAERCLLAGEALGLGYAALTRAAGYARERTVFQRPIGQNQGIAHPLADAYMHLEAAKLATYHAARLYDNSKTDDSIGQDSIGVAANSAKYLAAEAAFTACERAVLTHGGMGYASEYDVERWFRECLVPRIAPAWPPSRFDAIEPGDRAYALPPSMPAMAPPSPAPSSSTTRAAKRTRAKQACRVCNSRRVRCNVMDVQPCDNCVAGGVTCEIVPSRRGRYPRRSKRQQQGSVSATTDVSPNSMSPRPSLRAHSTIQPAAPVASTSHPAHLDEPTAAAKGASPTPGTLFFGESNFITLVPGTAHNRHVFSVPETPQDAQASDISPATMRYLKEEGALTLPDLQTCLPALQAYFKWFHPCFPILDRAEITQKLAAMAISRLLLQAMLFIGATYCDEETITGMGFRDRTEAKRLLYGRARILFHADWEKDRMILIQTLFLMSFWRGDARDVRDVRYWLGVVITLAESHGLHRSEKIMSKDPTLSKMRRRIWWSIYVRERQAAASLGLPSRIRDEDCDIEALSASDLESDTNPTVASLFGACEPQHVIYVVKMVEIARLLGRVIDVQFVPGQKTHHVDHIPELDARLEEWRRSLPPEMQYSSDDGSSSIWTHLRILIHRTNFMRFPEDDPRSQVVTNAACRISRIAEDMSAQGTLRYGQMHLITSLFAALCIHALGIRRSKSMNQRIAEHRAQLCLLCLKEVQKYWRVNNNVLDLFLQYLDSSIAKRLHGHVDEPSTTAPPLEAPEEPSAATSPAAVDAGGSFEDQYPSLVNGEWEGDDALGDLSLFLCGGEGFMGDEGLDFLGRSL</sequence>
<feature type="compositionally biased region" description="Pro residues" evidence="11">
    <location>
        <begin position="401"/>
        <end position="411"/>
    </location>
</feature>
<dbReference type="CDD" id="cd00067">
    <property type="entry name" value="GAL4"/>
    <property type="match status" value="1"/>
</dbReference>
<keyword evidence="4" id="KW-0479">Metal-binding</keyword>
<feature type="region of interest" description="Disordered" evidence="11">
    <location>
        <begin position="974"/>
        <end position="1001"/>
    </location>
</feature>
<dbReference type="PANTHER" id="PTHR47171">
    <property type="entry name" value="FARA-RELATED"/>
    <property type="match status" value="1"/>
</dbReference>
<evidence type="ECO:0000256" key="7">
    <source>
        <dbReference type="ARBA" id="ARBA00023015"/>
    </source>
</evidence>
<dbReference type="SUPFAM" id="SSF57701">
    <property type="entry name" value="Zn2/Cys6 DNA-binding domain"/>
    <property type="match status" value="1"/>
</dbReference>
<dbReference type="GO" id="GO:0050660">
    <property type="term" value="F:flavin adenine dinucleotide binding"/>
    <property type="evidence" value="ECO:0007669"/>
    <property type="project" value="InterPro"/>
</dbReference>
<feature type="compositionally biased region" description="Low complexity" evidence="11">
    <location>
        <begin position="978"/>
        <end position="999"/>
    </location>
</feature>
<keyword evidence="5" id="KW-0274">FAD</keyword>
<dbReference type="GO" id="GO:0016627">
    <property type="term" value="F:oxidoreductase activity, acting on the CH-CH group of donors"/>
    <property type="evidence" value="ECO:0007669"/>
    <property type="project" value="InterPro"/>
</dbReference>
<dbReference type="InterPro" id="IPR046373">
    <property type="entry name" value="Acyl-CoA_Oxase/DH_mid-dom_sf"/>
</dbReference>
<keyword evidence="8" id="KW-0238">DNA-binding</keyword>
<dbReference type="InterPro" id="IPR001138">
    <property type="entry name" value="Zn2Cys6_DnaBD"/>
</dbReference>
<dbReference type="Pfam" id="PF00441">
    <property type="entry name" value="Acyl-CoA_dh_1"/>
    <property type="match status" value="1"/>
</dbReference>
<dbReference type="InterPro" id="IPR009100">
    <property type="entry name" value="AcylCoA_DH/oxidase_NM_dom_sf"/>
</dbReference>
<gene>
    <name evidence="13" type="ORF">J7T54_001170</name>
</gene>
<comment type="similarity">
    <text evidence="2">Belongs to the acyl-CoA dehydrogenase family.</text>
</comment>
<feature type="compositionally biased region" description="Polar residues" evidence="11">
    <location>
        <begin position="474"/>
        <end position="513"/>
    </location>
</feature>
<dbReference type="InterPro" id="IPR036864">
    <property type="entry name" value="Zn2-C6_fun-type_DNA-bd_sf"/>
</dbReference>
<dbReference type="SMART" id="SM00906">
    <property type="entry name" value="Fungal_trans"/>
    <property type="match status" value="1"/>
</dbReference>
<keyword evidence="9" id="KW-0804">Transcription</keyword>
<proteinExistence type="inferred from homology"/>
<dbReference type="SUPFAM" id="SSF56645">
    <property type="entry name" value="Acyl-CoA dehydrogenase NM domain-like"/>
    <property type="match status" value="1"/>
</dbReference>
<dbReference type="Gene3D" id="1.10.540.10">
    <property type="entry name" value="Acyl-CoA dehydrogenase/oxidase, N-terminal domain"/>
    <property type="match status" value="1"/>
</dbReference>
<dbReference type="GO" id="GO:0000981">
    <property type="term" value="F:DNA-binding transcription factor activity, RNA polymerase II-specific"/>
    <property type="evidence" value="ECO:0007669"/>
    <property type="project" value="InterPro"/>
</dbReference>
<dbReference type="CDD" id="cd12148">
    <property type="entry name" value="fungal_TF_MHR"/>
    <property type="match status" value="1"/>
</dbReference>
<dbReference type="Pfam" id="PF02771">
    <property type="entry name" value="Acyl-CoA_dh_N"/>
    <property type="match status" value="1"/>
</dbReference>
<feature type="domain" description="Zn(2)-C6 fungal-type" evidence="12">
    <location>
        <begin position="428"/>
        <end position="459"/>
    </location>
</feature>
<feature type="region of interest" description="Disordered" evidence="11">
    <location>
        <begin position="401"/>
        <end position="421"/>
    </location>
</feature>
<feature type="region of interest" description="Disordered" evidence="11">
    <location>
        <begin position="463"/>
        <end position="529"/>
    </location>
</feature>
<evidence type="ECO:0000256" key="2">
    <source>
        <dbReference type="ARBA" id="ARBA00009347"/>
    </source>
</evidence>
<dbReference type="GeneID" id="75827689"/>
<evidence type="ECO:0000313" key="13">
    <source>
        <dbReference type="EMBL" id="KAI6780666.1"/>
    </source>
</evidence>
<dbReference type="PANTHER" id="PTHR47171:SF1">
    <property type="entry name" value="ZN(II)2CYS6 TRANSCRIPTION FACTOR (EUROFUNG)"/>
    <property type="match status" value="1"/>
</dbReference>
<dbReference type="GO" id="GO:0006351">
    <property type="term" value="P:DNA-templated transcription"/>
    <property type="evidence" value="ECO:0007669"/>
    <property type="project" value="InterPro"/>
</dbReference>
<dbReference type="InterPro" id="IPR009075">
    <property type="entry name" value="AcylCo_DH/oxidase_C"/>
</dbReference>
<evidence type="ECO:0000256" key="3">
    <source>
        <dbReference type="ARBA" id="ARBA00022630"/>
    </source>
</evidence>
<dbReference type="AlphaFoldDB" id="A0A9Q0BDC0"/>
<keyword evidence="10" id="KW-0539">Nucleus</keyword>
<dbReference type="SUPFAM" id="SSF47203">
    <property type="entry name" value="Acyl-CoA dehydrogenase C-terminal domain-like"/>
    <property type="match status" value="1"/>
</dbReference>
<dbReference type="GO" id="GO:0003677">
    <property type="term" value="F:DNA binding"/>
    <property type="evidence" value="ECO:0007669"/>
    <property type="project" value="UniProtKB-KW"/>
</dbReference>
<dbReference type="InterPro" id="IPR013786">
    <property type="entry name" value="AcylCoA_DH/ox_N"/>
</dbReference>
<keyword evidence="3" id="KW-0285">Flavoprotein</keyword>
<reference evidence="13" key="2">
    <citation type="submission" date="2022-07" db="EMBL/GenBank/DDBJ databases">
        <authorList>
            <person name="Goncalves M.F.M."/>
            <person name="Hilario S."/>
            <person name="Van De Peer Y."/>
            <person name="Esteves A.C."/>
            <person name="Alves A."/>
        </authorList>
    </citation>
    <scope>NUCLEOTIDE SEQUENCE</scope>
    <source>
        <strain evidence="13">MUM 19.33</strain>
    </source>
</reference>
<dbReference type="InterPro" id="IPR006091">
    <property type="entry name" value="Acyl-CoA_Oxase/DH_mid-dom"/>
</dbReference>
<keyword evidence="14" id="KW-1185">Reference proteome</keyword>
<dbReference type="OrthoDB" id="5121955at2759"/>
<dbReference type="Gene3D" id="2.40.110.10">
    <property type="entry name" value="Butyryl-CoA Dehydrogenase, subunit A, domain 2"/>
    <property type="match status" value="1"/>
</dbReference>
<dbReference type="Pfam" id="PF02770">
    <property type="entry name" value="Acyl-CoA_dh_M"/>
    <property type="match status" value="1"/>
</dbReference>
<evidence type="ECO:0000256" key="6">
    <source>
        <dbReference type="ARBA" id="ARBA00022833"/>
    </source>
</evidence>
<dbReference type="Pfam" id="PF04082">
    <property type="entry name" value="Fungal_trans"/>
    <property type="match status" value="1"/>
</dbReference>